<name>A0ABD2A643_VESSQ</name>
<reference evidence="1 2" key="1">
    <citation type="journal article" date="2024" name="Ann. Entomol. Soc. Am.">
        <title>Genomic analyses of the southern and eastern yellowjacket wasps (Hymenoptera: Vespidae) reveal evolutionary signatures of social life.</title>
        <authorList>
            <person name="Catto M.A."/>
            <person name="Caine P.B."/>
            <person name="Orr S.E."/>
            <person name="Hunt B.G."/>
            <person name="Goodisman M.A.D."/>
        </authorList>
    </citation>
    <scope>NUCLEOTIDE SEQUENCE [LARGE SCALE GENOMIC DNA]</scope>
    <source>
        <strain evidence="1">233</strain>
        <tissue evidence="1">Head and thorax</tissue>
    </source>
</reference>
<dbReference type="Proteomes" id="UP001607302">
    <property type="component" value="Unassembled WGS sequence"/>
</dbReference>
<protein>
    <submittedName>
        <fullName evidence="1">Uncharacterized protein</fullName>
    </submittedName>
</protein>
<evidence type="ECO:0000313" key="2">
    <source>
        <dbReference type="Proteomes" id="UP001607302"/>
    </source>
</evidence>
<dbReference type="AlphaFoldDB" id="A0ABD2A643"/>
<accession>A0ABD2A643</accession>
<comment type="caution">
    <text evidence="1">The sequence shown here is derived from an EMBL/GenBank/DDBJ whole genome shotgun (WGS) entry which is preliminary data.</text>
</comment>
<keyword evidence="2" id="KW-1185">Reference proteome</keyword>
<gene>
    <name evidence="1" type="ORF">V1478_015534</name>
</gene>
<proteinExistence type="predicted"/>
<organism evidence="1 2">
    <name type="scientific">Vespula squamosa</name>
    <name type="common">Southern yellow jacket</name>
    <name type="synonym">Wasp</name>
    <dbReference type="NCBI Taxonomy" id="30214"/>
    <lineage>
        <taxon>Eukaryota</taxon>
        <taxon>Metazoa</taxon>
        <taxon>Ecdysozoa</taxon>
        <taxon>Arthropoda</taxon>
        <taxon>Hexapoda</taxon>
        <taxon>Insecta</taxon>
        <taxon>Pterygota</taxon>
        <taxon>Neoptera</taxon>
        <taxon>Endopterygota</taxon>
        <taxon>Hymenoptera</taxon>
        <taxon>Apocrita</taxon>
        <taxon>Aculeata</taxon>
        <taxon>Vespoidea</taxon>
        <taxon>Vespidae</taxon>
        <taxon>Vespinae</taxon>
        <taxon>Vespula</taxon>
    </lineage>
</organism>
<dbReference type="EMBL" id="JAUDFV010000155">
    <property type="protein sequence ID" value="KAL2715836.1"/>
    <property type="molecule type" value="Genomic_DNA"/>
</dbReference>
<sequence>MPCFFSNTWIKYHYIISEDFCDTAYNLKDLKLRSRRYCITIVVDKSWTKNSYRNQYNSLLDLIDPL</sequence>
<evidence type="ECO:0000313" key="1">
    <source>
        <dbReference type="EMBL" id="KAL2715836.1"/>
    </source>
</evidence>